<keyword evidence="2" id="KW-0540">Nuclease</keyword>
<dbReference type="SUPFAM" id="SSF52113">
    <property type="entry name" value="BRCT domain"/>
    <property type="match status" value="1"/>
</dbReference>
<accession>A0A2C9CI71</accession>
<evidence type="ECO:0000259" key="1">
    <source>
        <dbReference type="SMART" id="SM00479"/>
    </source>
</evidence>
<dbReference type="GO" id="GO:0008408">
    <property type="term" value="F:3'-5' exonuclease activity"/>
    <property type="evidence" value="ECO:0007669"/>
    <property type="project" value="TreeGrafter"/>
</dbReference>
<dbReference type="AlphaFoldDB" id="A0A2C9CI71"/>
<keyword evidence="2" id="KW-0548">Nucleotidyltransferase</keyword>
<dbReference type="InterPro" id="IPR001357">
    <property type="entry name" value="BRCT_dom"/>
</dbReference>
<dbReference type="Pfam" id="PF00533">
    <property type="entry name" value="BRCT"/>
    <property type="match status" value="1"/>
</dbReference>
<dbReference type="CDD" id="cd06130">
    <property type="entry name" value="DNA_pol_III_epsilon_like"/>
    <property type="match status" value="1"/>
</dbReference>
<keyword evidence="2" id="KW-0808">Transferase</keyword>
<proteinExistence type="predicted"/>
<dbReference type="SUPFAM" id="SSF53098">
    <property type="entry name" value="Ribonuclease H-like"/>
    <property type="match status" value="1"/>
</dbReference>
<dbReference type="InterPro" id="IPR012337">
    <property type="entry name" value="RNaseH-like_sf"/>
</dbReference>
<protein>
    <submittedName>
        <fullName evidence="2">Strongly similar DNA polymerase epsilon subunit (3'-5' exonuclease)</fullName>
        <ecNumber evidence="2">2.7.7.7</ecNumber>
    </submittedName>
</protein>
<dbReference type="Proteomes" id="UP000221734">
    <property type="component" value="Chromosome Kuenenia_stuttgartiensis_MBR1"/>
</dbReference>
<name>A0A2C9CI71_KUEST</name>
<dbReference type="EMBL" id="LT934425">
    <property type="protein sequence ID" value="SOH05345.1"/>
    <property type="molecule type" value="Genomic_DNA"/>
</dbReference>
<dbReference type="GO" id="GO:0003887">
    <property type="term" value="F:DNA-directed DNA polymerase activity"/>
    <property type="evidence" value="ECO:0007669"/>
    <property type="project" value="UniProtKB-EC"/>
</dbReference>
<dbReference type="SMART" id="SM00479">
    <property type="entry name" value="EXOIII"/>
    <property type="match status" value="1"/>
</dbReference>
<dbReference type="InterPro" id="IPR036397">
    <property type="entry name" value="RNaseH_sf"/>
</dbReference>
<keyword evidence="2" id="KW-0269">Exonuclease</keyword>
<keyword evidence="2" id="KW-0378">Hydrolase</keyword>
<dbReference type="InterPro" id="IPR013520">
    <property type="entry name" value="Ribonucl_H"/>
</dbReference>
<keyword evidence="3" id="KW-1185">Reference proteome</keyword>
<dbReference type="KEGG" id="kst:KSMBR1_2864"/>
<dbReference type="GO" id="GO:0003676">
    <property type="term" value="F:nucleic acid binding"/>
    <property type="evidence" value="ECO:0007669"/>
    <property type="project" value="InterPro"/>
</dbReference>
<dbReference type="PANTHER" id="PTHR30231">
    <property type="entry name" value="DNA POLYMERASE III SUBUNIT EPSILON"/>
    <property type="match status" value="1"/>
</dbReference>
<feature type="domain" description="Exonuclease" evidence="1">
    <location>
        <begin position="2"/>
        <end position="166"/>
    </location>
</feature>
<dbReference type="GO" id="GO:0005829">
    <property type="term" value="C:cytosol"/>
    <property type="evidence" value="ECO:0007669"/>
    <property type="project" value="TreeGrafter"/>
</dbReference>
<evidence type="ECO:0000313" key="2">
    <source>
        <dbReference type="EMBL" id="SOH05345.1"/>
    </source>
</evidence>
<dbReference type="OrthoDB" id="9776650at2"/>
<dbReference type="CDD" id="cd17748">
    <property type="entry name" value="BRCT_DNA_ligase_like"/>
    <property type="match status" value="1"/>
</dbReference>
<dbReference type="EC" id="2.7.7.7" evidence="2"/>
<dbReference type="Gene3D" id="3.30.420.10">
    <property type="entry name" value="Ribonuclease H-like superfamily/Ribonuclease H"/>
    <property type="match status" value="1"/>
</dbReference>
<dbReference type="InterPro" id="IPR036420">
    <property type="entry name" value="BRCT_dom_sf"/>
</dbReference>
<sequence>MKFVALDVETANADISSICQIGIAKFEDNKLIDEWCSLIDPEDYFDPINIYIHGIAETDVEGSPKIHEVAQKIYGYLDGVLTVCHTHFDRVSVSKAFDKYDIRIPKPKWLDTARVARRTWNEISWSGYGLKNVCELIGYEFKHHNALEDAKASGHILIAAIAKTGLGIEDWLKRVKQPIDPSNISTGGAIRREGNPEGVLYGENLVFTGALTIRRIDAADLAAQIGCNVESGVTKKTTILVVGDQDVTKLAGKEKSSKHQKAERLITKGQQIRILRESDFKELVNNAEDIA</sequence>
<evidence type="ECO:0000313" key="3">
    <source>
        <dbReference type="Proteomes" id="UP000221734"/>
    </source>
</evidence>
<dbReference type="Pfam" id="PF00929">
    <property type="entry name" value="RNase_T"/>
    <property type="match status" value="1"/>
</dbReference>
<reference evidence="3" key="1">
    <citation type="submission" date="2017-10" db="EMBL/GenBank/DDBJ databases">
        <authorList>
            <person name="Frank J."/>
        </authorList>
    </citation>
    <scope>NUCLEOTIDE SEQUENCE [LARGE SCALE GENOMIC DNA]</scope>
</reference>
<organism evidence="2 3">
    <name type="scientific">Kuenenia stuttgartiensis</name>
    <dbReference type="NCBI Taxonomy" id="174633"/>
    <lineage>
        <taxon>Bacteria</taxon>
        <taxon>Pseudomonadati</taxon>
        <taxon>Planctomycetota</taxon>
        <taxon>Candidatus Brocadiia</taxon>
        <taxon>Candidatus Brocadiales</taxon>
        <taxon>Candidatus Brocadiaceae</taxon>
        <taxon>Candidatus Kuenenia</taxon>
    </lineage>
</organism>
<dbReference type="PANTHER" id="PTHR30231:SF42">
    <property type="entry name" value="EXONUCLEASE"/>
    <property type="match status" value="1"/>
</dbReference>
<dbReference type="Gene3D" id="3.40.50.10190">
    <property type="entry name" value="BRCT domain"/>
    <property type="match status" value="1"/>
</dbReference>
<dbReference type="RefSeq" id="WP_099325937.1">
    <property type="nucleotide sequence ID" value="NZ_LT934425.1"/>
</dbReference>
<gene>
    <name evidence="2" type="ORF">KSMBR1_2864</name>
</gene>